<dbReference type="InterPro" id="IPR018958">
    <property type="entry name" value="Knr4/Smi1-like_dom"/>
</dbReference>
<accession>A0A402AVQ5</accession>
<reference evidence="3" key="1">
    <citation type="submission" date="2018-12" db="EMBL/GenBank/DDBJ databases">
        <title>Tengunoibacter tsumagoiensis gen. nov., sp. nov., Dictyobacter kobayashii sp. nov., D. alpinus sp. nov., and D. joshuensis sp. nov. and description of Dictyobacteraceae fam. nov. within the order Ktedonobacterales isolated from Tengu-no-mugimeshi.</title>
        <authorList>
            <person name="Wang C.M."/>
            <person name="Zheng Y."/>
            <person name="Sakai Y."/>
            <person name="Toyoda A."/>
            <person name="Minakuchi Y."/>
            <person name="Abe K."/>
            <person name="Yokota A."/>
            <person name="Yabe S."/>
        </authorList>
    </citation>
    <scope>NUCLEOTIDE SEQUENCE [LARGE SCALE GENOMIC DNA]</scope>
    <source>
        <strain evidence="3">Uno11</strain>
    </source>
</reference>
<dbReference type="InterPro" id="IPR037883">
    <property type="entry name" value="Knr4/Smi1-like_sf"/>
</dbReference>
<feature type="domain" description="Knr4/Smi1-like" evidence="1">
    <location>
        <begin position="23"/>
        <end position="142"/>
    </location>
</feature>
<dbReference type="EMBL" id="BIFS01000002">
    <property type="protein sequence ID" value="GCE23201.1"/>
    <property type="molecule type" value="Genomic_DNA"/>
</dbReference>
<dbReference type="SUPFAM" id="SSF160631">
    <property type="entry name" value="SMI1/KNR4-like"/>
    <property type="match status" value="1"/>
</dbReference>
<dbReference type="OrthoDB" id="6455738at2"/>
<gene>
    <name evidence="2" type="ORF">KDK_70010</name>
</gene>
<dbReference type="Proteomes" id="UP000287188">
    <property type="component" value="Unassembled WGS sequence"/>
</dbReference>
<organism evidence="2 3">
    <name type="scientific">Dictyobacter kobayashii</name>
    <dbReference type="NCBI Taxonomy" id="2014872"/>
    <lineage>
        <taxon>Bacteria</taxon>
        <taxon>Bacillati</taxon>
        <taxon>Chloroflexota</taxon>
        <taxon>Ktedonobacteria</taxon>
        <taxon>Ktedonobacterales</taxon>
        <taxon>Dictyobacteraceae</taxon>
        <taxon>Dictyobacter</taxon>
    </lineage>
</organism>
<proteinExistence type="predicted"/>
<dbReference type="Pfam" id="PF09346">
    <property type="entry name" value="SMI1_KNR4"/>
    <property type="match status" value="1"/>
</dbReference>
<sequence>MYLDHVIKRATSVPYFSPNEFIPCTIDEVLALEQFLGSPLPRAYREFLLWMGHSGGKFLQGTDCFYSDLFLIQEGAKELLEEDKFSGQLPENAFVFYMHQGYQFQFFLLNEEDPPVYFYLEERPIRTSFVKLYSSFSEFLSIELEGHIKSEAYRIFPS</sequence>
<name>A0A402AVQ5_9CHLR</name>
<dbReference type="AlphaFoldDB" id="A0A402AVQ5"/>
<dbReference type="SMART" id="SM00860">
    <property type="entry name" value="SMI1_KNR4"/>
    <property type="match status" value="1"/>
</dbReference>
<dbReference type="RefSeq" id="WP_126556673.1">
    <property type="nucleotide sequence ID" value="NZ_BIFS01000002.1"/>
</dbReference>
<evidence type="ECO:0000259" key="1">
    <source>
        <dbReference type="SMART" id="SM00860"/>
    </source>
</evidence>
<keyword evidence="3" id="KW-1185">Reference proteome</keyword>
<evidence type="ECO:0000313" key="2">
    <source>
        <dbReference type="EMBL" id="GCE23201.1"/>
    </source>
</evidence>
<comment type="caution">
    <text evidence="2">The sequence shown here is derived from an EMBL/GenBank/DDBJ whole genome shotgun (WGS) entry which is preliminary data.</text>
</comment>
<protein>
    <recommendedName>
        <fullName evidence="1">Knr4/Smi1-like domain-containing protein</fullName>
    </recommendedName>
</protein>
<evidence type="ECO:0000313" key="3">
    <source>
        <dbReference type="Proteomes" id="UP000287188"/>
    </source>
</evidence>
<dbReference type="Gene3D" id="3.40.1580.10">
    <property type="entry name" value="SMI1/KNR4-like"/>
    <property type="match status" value="1"/>
</dbReference>